<dbReference type="PRINTS" id="PR00452">
    <property type="entry name" value="SH3DOMAIN"/>
</dbReference>
<name>A0A7C8J4G7_ORBOL</name>
<keyword evidence="1 2" id="KW-0728">SH3 domain</keyword>
<organism evidence="5 7">
    <name type="scientific">Orbilia oligospora</name>
    <name type="common">Nematode-trapping fungus</name>
    <name type="synonym">Arthrobotrys oligospora</name>
    <dbReference type="NCBI Taxonomy" id="2813651"/>
    <lineage>
        <taxon>Eukaryota</taxon>
        <taxon>Fungi</taxon>
        <taxon>Dikarya</taxon>
        <taxon>Ascomycota</taxon>
        <taxon>Pezizomycotina</taxon>
        <taxon>Orbiliomycetes</taxon>
        <taxon>Orbiliales</taxon>
        <taxon>Orbiliaceae</taxon>
        <taxon>Orbilia</taxon>
    </lineage>
</organism>
<accession>A0A7C8J4G7</accession>
<feature type="region of interest" description="Disordered" evidence="3">
    <location>
        <begin position="144"/>
        <end position="165"/>
    </location>
</feature>
<dbReference type="InterPro" id="IPR001452">
    <property type="entry name" value="SH3_domain"/>
</dbReference>
<dbReference type="EMBL" id="WIQZ01000064">
    <property type="protein sequence ID" value="KAF3129203.1"/>
    <property type="molecule type" value="Genomic_DNA"/>
</dbReference>
<reference evidence="7 8" key="1">
    <citation type="submission" date="2019-06" db="EMBL/GenBank/DDBJ databases">
        <authorList>
            <person name="Palmer J.M."/>
        </authorList>
    </citation>
    <scope>NUCLEOTIDE SEQUENCE [LARGE SCALE GENOMIC DNA]</scope>
    <source>
        <strain evidence="5 7">TWF102</strain>
        <strain evidence="6 8">TWF703</strain>
    </source>
</reference>
<dbReference type="Pfam" id="PF14604">
    <property type="entry name" value="SH3_9"/>
    <property type="match status" value="1"/>
</dbReference>
<dbReference type="SUPFAM" id="SSF50044">
    <property type="entry name" value="SH3-domain"/>
    <property type="match status" value="1"/>
</dbReference>
<evidence type="ECO:0000313" key="6">
    <source>
        <dbReference type="EMBL" id="KAF3129203.1"/>
    </source>
</evidence>
<dbReference type="GO" id="GO:0008289">
    <property type="term" value="F:lipid binding"/>
    <property type="evidence" value="ECO:0007669"/>
    <property type="project" value="TreeGrafter"/>
</dbReference>
<dbReference type="InterPro" id="IPR046982">
    <property type="entry name" value="BIN3/RVS161-like"/>
</dbReference>
<evidence type="ECO:0000256" key="3">
    <source>
        <dbReference type="SAM" id="MobiDB-lite"/>
    </source>
</evidence>
<feature type="compositionally biased region" description="Polar residues" evidence="3">
    <location>
        <begin position="367"/>
        <end position="385"/>
    </location>
</feature>
<dbReference type="Gene3D" id="2.30.30.40">
    <property type="entry name" value="SH3 Domains"/>
    <property type="match status" value="1"/>
</dbReference>
<evidence type="ECO:0000313" key="7">
    <source>
        <dbReference type="Proteomes" id="UP000475325"/>
    </source>
</evidence>
<dbReference type="PROSITE" id="PS50002">
    <property type="entry name" value="SH3"/>
    <property type="match status" value="1"/>
</dbReference>
<dbReference type="GO" id="GO:0030479">
    <property type="term" value="C:actin cortical patch"/>
    <property type="evidence" value="ECO:0007669"/>
    <property type="project" value="TreeGrafter"/>
</dbReference>
<dbReference type="GO" id="GO:0043332">
    <property type="term" value="C:mating projection tip"/>
    <property type="evidence" value="ECO:0007669"/>
    <property type="project" value="TreeGrafter"/>
</dbReference>
<evidence type="ECO:0000313" key="8">
    <source>
        <dbReference type="Proteomes" id="UP000480548"/>
    </source>
</evidence>
<dbReference type="PANTHER" id="PTHR47174">
    <property type="entry name" value="BRIDGING INTEGRATOR 3"/>
    <property type="match status" value="1"/>
</dbReference>
<feature type="compositionally biased region" description="Low complexity" evidence="3">
    <location>
        <begin position="410"/>
        <end position="428"/>
    </location>
</feature>
<dbReference type="AlphaFoldDB" id="A0A7C8J4G7"/>
<dbReference type="GO" id="GO:0006897">
    <property type="term" value="P:endocytosis"/>
    <property type="evidence" value="ECO:0007669"/>
    <property type="project" value="InterPro"/>
</dbReference>
<dbReference type="InterPro" id="IPR036028">
    <property type="entry name" value="SH3-like_dom_sf"/>
</dbReference>
<evidence type="ECO:0000259" key="4">
    <source>
        <dbReference type="PROSITE" id="PS50002"/>
    </source>
</evidence>
<dbReference type="GO" id="GO:0051666">
    <property type="term" value="P:actin cortical patch localization"/>
    <property type="evidence" value="ECO:0007669"/>
    <property type="project" value="InterPro"/>
</dbReference>
<dbReference type="GO" id="GO:0097320">
    <property type="term" value="P:plasma membrane tubulation"/>
    <property type="evidence" value="ECO:0007669"/>
    <property type="project" value="TreeGrafter"/>
</dbReference>
<comment type="caution">
    <text evidence="5">The sequence shown here is derived from an EMBL/GenBank/DDBJ whole genome shotgun (WGS) entry which is preliminary data.</text>
</comment>
<dbReference type="SUPFAM" id="SSF103657">
    <property type="entry name" value="BAR/IMD domain-like"/>
    <property type="match status" value="1"/>
</dbReference>
<feature type="compositionally biased region" description="Polar residues" evidence="3">
    <location>
        <begin position="395"/>
        <end position="409"/>
    </location>
</feature>
<dbReference type="GO" id="GO:1990528">
    <property type="term" value="C:Rvs161p-Rvs167p complex"/>
    <property type="evidence" value="ECO:0007669"/>
    <property type="project" value="TreeGrafter"/>
</dbReference>
<proteinExistence type="predicted"/>
<gene>
    <name evidence="5" type="ORF">TWF102_007708</name>
    <name evidence="6" type="ORF">TWF703_009047</name>
</gene>
<sequence>MNTLHRSVGRLMKRSADDVDVGTIISDVKNYDERLNRLIEDLTKYQTAISQLLVHQNAASKEMVVLYKAIPPERAAIDPARLQRVEEYNAVSGEMKEELKQISQKVNNVIKQSNVVRGCLKPVKKSLDKRDNYKLDFERHTSTVDSARKKGARTEREMGVQAKAEHNLEESTTKYQALDNHIRATVPPILDAIGVYIPYVLHAITEITTEFVGIQYRFVNDFATRHSLMKYDTLEEEWKQDFMPIKDHAEQFKLLQNGKAVHKPMELKHSSPGSPVLEKKGFLSRRQSSKTEEDIGNPIRRVRTSDPPPPSYSQLGQLDPPGGRPMSRQQSAGSGLGLGIEGKGSVPPRPVSRKSSSSIWGKEKPSDSSIRPTVQKIQSSTSVKSFQPEGAAARATSTPPANVYGTNGMSLKSKQSSASLASAAAAIAAKKKAPPPPVPLKSKPTPKPKDVYVIALYSFQPQSRGDLELREGDRVKVIQKTENVEDWWEGEITGTDGRTRKGFFPANYCQME</sequence>
<dbReference type="InterPro" id="IPR004148">
    <property type="entry name" value="BAR_dom"/>
</dbReference>
<feature type="domain" description="SH3" evidence="4">
    <location>
        <begin position="448"/>
        <end position="512"/>
    </location>
</feature>
<evidence type="ECO:0000313" key="5">
    <source>
        <dbReference type="EMBL" id="KAF3093884.1"/>
    </source>
</evidence>
<feature type="region of interest" description="Disordered" evidence="3">
    <location>
        <begin position="263"/>
        <end position="446"/>
    </location>
</feature>
<dbReference type="Pfam" id="PF03114">
    <property type="entry name" value="BAR"/>
    <property type="match status" value="1"/>
</dbReference>
<dbReference type="Proteomes" id="UP000480548">
    <property type="component" value="Unassembled WGS sequence"/>
</dbReference>
<dbReference type="InterPro" id="IPR027267">
    <property type="entry name" value="AH/BAR_dom_sf"/>
</dbReference>
<dbReference type="GO" id="GO:0031097">
    <property type="term" value="C:medial cortex"/>
    <property type="evidence" value="ECO:0007669"/>
    <property type="project" value="TreeGrafter"/>
</dbReference>
<dbReference type="SMART" id="SM00326">
    <property type="entry name" value="SH3"/>
    <property type="match status" value="1"/>
</dbReference>
<evidence type="ECO:0000256" key="2">
    <source>
        <dbReference type="PROSITE-ProRule" id="PRU00192"/>
    </source>
</evidence>
<dbReference type="PANTHER" id="PTHR47174:SF2">
    <property type="entry name" value="SH3 DOMAIN SIGNALLING PROTEIN (AFU_ORTHOLOGUE AFUA_5G07670)"/>
    <property type="match status" value="1"/>
</dbReference>
<dbReference type="EMBL" id="WIQW01000046">
    <property type="protein sequence ID" value="KAF3093884.1"/>
    <property type="molecule type" value="Genomic_DNA"/>
</dbReference>
<evidence type="ECO:0000256" key="1">
    <source>
        <dbReference type="ARBA" id="ARBA00022443"/>
    </source>
</evidence>
<dbReference type="Proteomes" id="UP000475325">
    <property type="component" value="Unassembled WGS sequence"/>
</dbReference>
<dbReference type="Gene3D" id="1.20.1270.60">
    <property type="entry name" value="Arfaptin homology (AH) domain/BAR domain"/>
    <property type="match status" value="1"/>
</dbReference>
<protein>
    <recommendedName>
        <fullName evidence="4">SH3 domain-containing protein</fullName>
    </recommendedName>
</protein>